<gene>
    <name evidence="1" type="ORF">LCGC14_0145710</name>
</gene>
<name>A0A0F9UZT5_9ZZZZ</name>
<protein>
    <submittedName>
        <fullName evidence="1">Uncharacterized protein</fullName>
    </submittedName>
</protein>
<sequence>MKKLLILMAILLVPIADTEGYQGSTGDMTPVASYTTEDEGAEVRVLNYSHPRVFCIYTLIKTRTISSNKEGITTIETNRVVPNCYQNPASKW</sequence>
<dbReference type="AlphaFoldDB" id="A0A0F9UZT5"/>
<dbReference type="EMBL" id="LAZR01000051">
    <property type="protein sequence ID" value="KKN98460.1"/>
    <property type="molecule type" value="Genomic_DNA"/>
</dbReference>
<proteinExistence type="predicted"/>
<organism evidence="1">
    <name type="scientific">marine sediment metagenome</name>
    <dbReference type="NCBI Taxonomy" id="412755"/>
    <lineage>
        <taxon>unclassified sequences</taxon>
        <taxon>metagenomes</taxon>
        <taxon>ecological metagenomes</taxon>
    </lineage>
</organism>
<accession>A0A0F9UZT5</accession>
<comment type="caution">
    <text evidence="1">The sequence shown here is derived from an EMBL/GenBank/DDBJ whole genome shotgun (WGS) entry which is preliminary data.</text>
</comment>
<evidence type="ECO:0000313" key="1">
    <source>
        <dbReference type="EMBL" id="KKN98460.1"/>
    </source>
</evidence>
<reference evidence="1" key="1">
    <citation type="journal article" date="2015" name="Nature">
        <title>Complex archaea that bridge the gap between prokaryotes and eukaryotes.</title>
        <authorList>
            <person name="Spang A."/>
            <person name="Saw J.H."/>
            <person name="Jorgensen S.L."/>
            <person name="Zaremba-Niedzwiedzka K."/>
            <person name="Martijn J."/>
            <person name="Lind A.E."/>
            <person name="van Eijk R."/>
            <person name="Schleper C."/>
            <person name="Guy L."/>
            <person name="Ettema T.J."/>
        </authorList>
    </citation>
    <scope>NUCLEOTIDE SEQUENCE</scope>
</reference>